<feature type="region of interest" description="Disordered" evidence="1">
    <location>
        <begin position="171"/>
        <end position="194"/>
    </location>
</feature>
<dbReference type="AlphaFoldDB" id="A0A5J6SR96"/>
<feature type="region of interest" description="Disordered" evidence="1">
    <location>
        <begin position="126"/>
        <end position="147"/>
    </location>
</feature>
<reference evidence="3 4" key="1">
    <citation type="submission" date="2018-07" db="EMBL/GenBank/DDBJ databases">
        <title>Complete genome sequence of Psychrobacillus sp. PB01, isolated from iceberg, and comparative genome analysis of Psychrobacillus strains.</title>
        <authorList>
            <person name="Lee P.C."/>
        </authorList>
    </citation>
    <scope>NUCLEOTIDE SEQUENCE [LARGE SCALE GENOMIC DNA]</scope>
    <source>
        <strain evidence="3 4">PB01</strain>
    </source>
</reference>
<organism evidence="3 4">
    <name type="scientific">Psychrobacillus glaciei</name>
    <dbReference type="NCBI Taxonomy" id="2283160"/>
    <lineage>
        <taxon>Bacteria</taxon>
        <taxon>Bacillati</taxon>
        <taxon>Bacillota</taxon>
        <taxon>Bacilli</taxon>
        <taxon>Bacillales</taxon>
        <taxon>Bacillaceae</taxon>
        <taxon>Psychrobacillus</taxon>
    </lineage>
</organism>
<keyword evidence="4" id="KW-1185">Reference proteome</keyword>
<protein>
    <recommendedName>
        <fullName evidence="2">Excalibur calcium-binding domain-containing protein</fullName>
    </recommendedName>
</protein>
<dbReference type="EMBL" id="CP031223">
    <property type="protein sequence ID" value="QFG00471.1"/>
    <property type="molecule type" value="Genomic_DNA"/>
</dbReference>
<gene>
    <name evidence="3" type="ORF">PB01_17600</name>
</gene>
<sequence>MYRIGGNAMFTRFMKVFLLIVLAFGFTISNVSFAQAATKVMWGKTELKIGQIGKATILADTKLVKIESNGSLSVVRSMKKGEEYRVYSYKSQHNGLYGVGGGSFVQKDVAKVKYETPSKAKLALLKQGSENPQPTSKPTQPSVGNGLEVIPGAPTSFQNCTEMNKFYSNGVKKGHPAYASKHDRDNDGWACERN</sequence>
<dbReference type="KEGG" id="psyo:PB01_17600"/>
<evidence type="ECO:0000313" key="3">
    <source>
        <dbReference type="EMBL" id="QFG00471.1"/>
    </source>
</evidence>
<dbReference type="SMART" id="SM00894">
    <property type="entry name" value="Excalibur"/>
    <property type="match status" value="1"/>
</dbReference>
<accession>A0A5J6SR96</accession>
<evidence type="ECO:0000259" key="2">
    <source>
        <dbReference type="SMART" id="SM00894"/>
    </source>
</evidence>
<evidence type="ECO:0000256" key="1">
    <source>
        <dbReference type="SAM" id="MobiDB-lite"/>
    </source>
</evidence>
<dbReference type="Proteomes" id="UP000325517">
    <property type="component" value="Chromosome"/>
</dbReference>
<name>A0A5J6SR96_9BACI</name>
<feature type="compositionally biased region" description="Basic and acidic residues" evidence="1">
    <location>
        <begin position="180"/>
        <end position="194"/>
    </location>
</feature>
<dbReference type="OrthoDB" id="5637at2"/>
<feature type="compositionally biased region" description="Polar residues" evidence="1">
    <location>
        <begin position="128"/>
        <end position="143"/>
    </location>
</feature>
<feature type="domain" description="Excalibur calcium-binding" evidence="2">
    <location>
        <begin position="156"/>
        <end position="192"/>
    </location>
</feature>
<evidence type="ECO:0000313" key="4">
    <source>
        <dbReference type="Proteomes" id="UP000325517"/>
    </source>
</evidence>
<dbReference type="Pfam" id="PF05901">
    <property type="entry name" value="Excalibur"/>
    <property type="match status" value="1"/>
</dbReference>
<dbReference type="InterPro" id="IPR008613">
    <property type="entry name" value="Excalibur_Ca-bd_domain"/>
</dbReference>
<proteinExistence type="predicted"/>